<feature type="domain" description="Roc" evidence="6">
    <location>
        <begin position="367"/>
        <end position="558"/>
    </location>
</feature>
<evidence type="ECO:0000256" key="4">
    <source>
        <dbReference type="PROSITE-ProRule" id="PRU00023"/>
    </source>
</evidence>
<comment type="cofactor">
    <cofactor evidence="1">
        <name>Mg(2+)</name>
        <dbReference type="ChEBI" id="CHEBI:18420"/>
    </cofactor>
</comment>
<dbReference type="PANTHER" id="PTHR12449:SF18">
    <property type="entry name" value="DEATH DOMAIN-CONTAINING PROTEIN"/>
    <property type="match status" value="1"/>
</dbReference>
<dbReference type="GeneID" id="109466890"/>
<dbReference type="Pfam" id="PF08477">
    <property type="entry name" value="Roc"/>
    <property type="match status" value="1"/>
</dbReference>
<sequence length="966" mass="108441">METVKRELQAQEGVKVRVKSSREWDFVDDQTPLHVASRHGQTAVAELLVQHGANLEARDGLLQQTPLHIATKQGHTATSEVLIRFGADIMAQDKLQQTPLHVAANWDYTGTSELLIYSGADLMAGDKLQQTPLHLAAHKGHAKTSQLLIRCGANVNAKDKYQRTSLHLAAAEGHLGICGLLIQSGANVMARDVEQKTPLHLAAVRGRTEIAELLLQSGADIMAKDEEQQTPLHRAARWGHSGTSELLIRNKADVIAKDEKQNTPLHLAAYQGHSETCRLLIHSEANVMAKNWERETPLHLAATRGHTEICIHLIRSGADVMVKNKDGKTPLDFSPDQETWHYWKSLYKQARKDVQDKIYRELLQKSGGVKVNRCKVFLCGKERTGKSTLRNALTQGLFAGFPELLTETDHHEPTPGVDIGTFNVPGVGEVSMWDFAGQSEYGVTHSMLMDAENTIFIVMYDITDDIETQQEQVRYWLKFIKSCRSTGQPDVILVASHGDKVELSTGEGQAFNILELMKAEFKDHLHISDDVLLMDCRKSRTPQMDHLKSLLVRIKSDLLEHQHEIPKLCGEITKRLPIWCKSKTSPKFPVMMWPDYLEAVKEIDPLVNEDFLEKSTGFLHSLGEVLFICPGTCDPIIILKPNWLSQDILGTMMAPENFPIALQRTSEGCITKAEMLRVFQDAADVDLLITLLKEVLLCHSYDGQTFIVPGLLTQTMPPEKWQPTNEPNVIYFGKQVQCACSTDMFSPGFFPRVQTCFMREMVKRPLMWRDGIKCEDTNVEGLIKLSEDGRCLNICVRSAEGDRKQCSKMLQHLENIIVHMLDEYSPGTGTVEKVLSARALKEHREDFYSYGKVDISKGTARGGTVIHPILGFTEQVNDLLCGEVKVDPLIMHRVKLVDCLRHIHSIVDHLLTHNILNLDESDVIRAERTPQGRARMLLDIIIAKGAQEVFMSILRKVHPQAADILE</sequence>
<feature type="domain" description="CARD" evidence="5">
    <location>
        <begin position="881"/>
        <end position="945"/>
    </location>
</feature>
<proteinExistence type="predicted"/>
<evidence type="ECO:0000256" key="2">
    <source>
        <dbReference type="ARBA" id="ARBA00022737"/>
    </source>
</evidence>
<feature type="repeat" description="ANK" evidence="4">
    <location>
        <begin position="62"/>
        <end position="94"/>
    </location>
</feature>
<keyword evidence="2" id="KW-0677">Repeat</keyword>
<dbReference type="PROSITE" id="PS50297">
    <property type="entry name" value="ANK_REP_REGION"/>
    <property type="match status" value="8"/>
</dbReference>
<accession>A0A6P4XUI5</accession>
<feature type="repeat" description="ANK" evidence="4">
    <location>
        <begin position="161"/>
        <end position="193"/>
    </location>
</feature>
<dbReference type="InterPro" id="IPR039788">
    <property type="entry name" value="NOL4/NOL4L"/>
</dbReference>
<dbReference type="PROSITE" id="PS50209">
    <property type="entry name" value="CARD"/>
    <property type="match status" value="1"/>
</dbReference>
<dbReference type="InterPro" id="IPR036770">
    <property type="entry name" value="Ankyrin_rpt-contain_sf"/>
</dbReference>
<dbReference type="AlphaFoldDB" id="A0A6P4XUI5"/>
<dbReference type="Pfam" id="PF00023">
    <property type="entry name" value="Ank"/>
    <property type="match status" value="2"/>
</dbReference>
<dbReference type="Gene3D" id="1.10.533.10">
    <property type="entry name" value="Death Domain, Fas"/>
    <property type="match status" value="1"/>
</dbReference>
<dbReference type="Gene3D" id="1.25.40.20">
    <property type="entry name" value="Ankyrin repeat-containing domain"/>
    <property type="match status" value="3"/>
</dbReference>
<keyword evidence="4" id="KW-0040">ANK repeat</keyword>
<dbReference type="Pfam" id="PF12796">
    <property type="entry name" value="Ank_2"/>
    <property type="match status" value="3"/>
</dbReference>
<keyword evidence="3" id="KW-0547">Nucleotide-binding</keyword>
<evidence type="ECO:0000313" key="7">
    <source>
        <dbReference type="Proteomes" id="UP000515135"/>
    </source>
</evidence>
<feature type="repeat" description="ANK" evidence="4">
    <location>
        <begin position="227"/>
        <end position="259"/>
    </location>
</feature>
<dbReference type="PRINTS" id="PR01415">
    <property type="entry name" value="ANKYRIN"/>
</dbReference>
<dbReference type="PANTHER" id="PTHR12449">
    <property type="entry name" value="DEATH DOMAIN-CONTAINING PROTEIN"/>
    <property type="match status" value="1"/>
</dbReference>
<dbReference type="InterPro" id="IPR001315">
    <property type="entry name" value="CARD"/>
</dbReference>
<dbReference type="OrthoDB" id="9988411at2759"/>
<evidence type="ECO:0000256" key="3">
    <source>
        <dbReference type="ARBA" id="ARBA00022741"/>
    </source>
</evidence>
<evidence type="ECO:0000259" key="5">
    <source>
        <dbReference type="PROSITE" id="PS50209"/>
    </source>
</evidence>
<dbReference type="InterPro" id="IPR020859">
    <property type="entry name" value="ROC"/>
</dbReference>
<dbReference type="GO" id="GO:0000166">
    <property type="term" value="F:nucleotide binding"/>
    <property type="evidence" value="ECO:0007669"/>
    <property type="project" value="UniProtKB-KW"/>
</dbReference>
<dbReference type="InterPro" id="IPR027417">
    <property type="entry name" value="P-loop_NTPase"/>
</dbReference>
<dbReference type="PROSITE" id="PS51424">
    <property type="entry name" value="ROC"/>
    <property type="match status" value="1"/>
</dbReference>
<protein>
    <submittedName>
        <fullName evidence="8">Death-associated protein kinase 1-like</fullName>
    </submittedName>
</protein>
<dbReference type="InterPro" id="IPR011029">
    <property type="entry name" value="DEATH-like_dom_sf"/>
</dbReference>
<gene>
    <name evidence="8" type="primary">LOC109466890</name>
</gene>
<dbReference type="Pfam" id="PF00619">
    <property type="entry name" value="CARD"/>
    <property type="match status" value="1"/>
</dbReference>
<dbReference type="Proteomes" id="UP000515135">
    <property type="component" value="Unplaced"/>
</dbReference>
<dbReference type="GO" id="GO:0042981">
    <property type="term" value="P:regulation of apoptotic process"/>
    <property type="evidence" value="ECO:0007669"/>
    <property type="project" value="InterPro"/>
</dbReference>
<dbReference type="RefSeq" id="XP_019620315.1">
    <property type="nucleotide sequence ID" value="XM_019764756.1"/>
</dbReference>
<feature type="repeat" description="ANK" evidence="4">
    <location>
        <begin position="128"/>
        <end position="160"/>
    </location>
</feature>
<dbReference type="SMART" id="SM00248">
    <property type="entry name" value="ANK"/>
    <property type="match status" value="9"/>
</dbReference>
<feature type="repeat" description="ANK" evidence="4">
    <location>
        <begin position="95"/>
        <end position="127"/>
    </location>
</feature>
<feature type="repeat" description="ANK" evidence="4">
    <location>
        <begin position="293"/>
        <end position="325"/>
    </location>
</feature>
<evidence type="ECO:0000313" key="8">
    <source>
        <dbReference type="RefSeq" id="XP_019620315.1"/>
    </source>
</evidence>
<feature type="repeat" description="ANK" evidence="4">
    <location>
        <begin position="28"/>
        <end position="60"/>
    </location>
</feature>
<dbReference type="PROSITE" id="PS50088">
    <property type="entry name" value="ANK_REPEAT"/>
    <property type="match status" value="9"/>
</dbReference>
<dbReference type="SUPFAM" id="SSF47986">
    <property type="entry name" value="DEATH domain"/>
    <property type="match status" value="1"/>
</dbReference>
<dbReference type="Gene3D" id="3.40.50.300">
    <property type="entry name" value="P-loop containing nucleotide triphosphate hydrolases"/>
    <property type="match status" value="1"/>
</dbReference>
<feature type="repeat" description="ANK" evidence="4">
    <location>
        <begin position="194"/>
        <end position="226"/>
    </location>
</feature>
<name>A0A6P4XUI5_BRABE</name>
<feature type="repeat" description="ANK" evidence="4">
    <location>
        <begin position="260"/>
        <end position="292"/>
    </location>
</feature>
<keyword evidence="7" id="KW-1185">Reference proteome</keyword>
<organism evidence="7 8">
    <name type="scientific">Branchiostoma belcheri</name>
    <name type="common">Amphioxus</name>
    <dbReference type="NCBI Taxonomy" id="7741"/>
    <lineage>
        <taxon>Eukaryota</taxon>
        <taxon>Metazoa</taxon>
        <taxon>Chordata</taxon>
        <taxon>Cephalochordata</taxon>
        <taxon>Leptocardii</taxon>
        <taxon>Amphioxiformes</taxon>
        <taxon>Branchiostomatidae</taxon>
        <taxon>Branchiostoma</taxon>
    </lineage>
</organism>
<dbReference type="KEGG" id="bbel:109466890"/>
<dbReference type="SUPFAM" id="SSF52540">
    <property type="entry name" value="P-loop containing nucleoside triphosphate hydrolases"/>
    <property type="match status" value="1"/>
</dbReference>
<evidence type="ECO:0000259" key="6">
    <source>
        <dbReference type="PROSITE" id="PS51424"/>
    </source>
</evidence>
<dbReference type="CDD" id="cd01671">
    <property type="entry name" value="CARD"/>
    <property type="match status" value="1"/>
</dbReference>
<evidence type="ECO:0000256" key="1">
    <source>
        <dbReference type="ARBA" id="ARBA00001946"/>
    </source>
</evidence>
<dbReference type="SUPFAM" id="SSF48403">
    <property type="entry name" value="Ankyrin repeat"/>
    <property type="match status" value="1"/>
</dbReference>
<reference evidence="8" key="1">
    <citation type="submission" date="2025-08" db="UniProtKB">
        <authorList>
            <consortium name="RefSeq"/>
        </authorList>
    </citation>
    <scope>IDENTIFICATION</scope>
    <source>
        <tissue evidence="8">Gonad</tissue>
    </source>
</reference>
<dbReference type="InterPro" id="IPR002110">
    <property type="entry name" value="Ankyrin_rpt"/>
</dbReference>